<keyword evidence="3" id="KW-0175">Coiled coil</keyword>
<accession>A0AAD8XU58</accession>
<sequence length="1469" mass="162141">MTGDTLTSSDATAAAMDRRILEQLLMMMMVHSLLQKGGDDNNDGDALKKMARECMAANKREQSTVSMAQLLVVAERMLDAQLLRLLDGGLEGRDVLSSDAASGQQLMDADAAAAKKKRAAAKAAKKKRNKRNKAAAKPKKTKLVSCLGGGILPLIMMAAFGSITTLIAFSLIHQSDGSSEGEDPPTLPPSASTSLGQRDIQSIISPLPVPVPVVLAVKSPIFSPRDSDVSNPSMKSDDRVVSTCLDTPNWKDKDGYGCDHYEDMYESGCSGTEKWVGNMGLAIDHCCFCGGGSHTLPNTTSSSSICTEDTEGWFDQHGYDCVWYEVMDGPGCPKYGDQTAHESSTVKGTAYDHCCYCKNAVVASNVSPAAVASSSSETCVDTPGWRDFYGIGCKVYQDSDFPGCPNIGTNFTGDKGSAAENCCYCKDPTCDDFNRKCEELSVFWSLTGETGELCDKAASCSCKTDPFNIITNYFGVVNAYTKETFGLYDDCKCNYWLSLCEDRQVGEACDYASDYCCGDKGFFFNDDGPLDIVLFLNSPQCYCDFYKYAENEFGHKMSSKAIIDDYEYSNPCWQTIWPSSTDENKKSLEAIYYATNGQYWTNNDGWMDETVDHCKWYGISCDEEGHVTGIDLRDNNLVGQFPVYTRDDAIDIRGIPVPESQWYLTKYGLANLYELKTLDLAENKLTGTIEYRPLYNLRELTHFDVSGNQLSGDVEALVAPLLKYANFSNNGFTSMRRFEKYKVSSFQTLRNCDVSNNAIHQNAIDLLENIPPNIEQFIASNNNIRGSLPASLNNLPKLRQFNMASNSLSGILPRFTESLAILEELDLSNQTKGLKGPIPEDLWRSLSLKRLNLADNRLTGNLPSLVGNLAVLEVLDLSNNLLKGSLSSELGLLGGGASLKRLGLSNNAFTGAIPVQVGQLQGASVLLKDNRFQNTSTIAPLNLCLEREVKEFDLADDTVLCPPERNILSDFYDSAKGAEWTDGSLWLDEYASCCDWKGVACDDMNRVVKLNLTNNGLSGRLSESIGNLTFMTEMDLSDNDIKASIPTELGKLSNLIYLRLSYNAFTGMVPEGLAEMKGLQLLQLQSNRITKMPTIPRLNDNIHGQSTFVADCGVPSAFDEALECDNCTMCCNINEGCHPQTKTKVQKLGLKGYGSAAAALLTFFVALCFMVAFLLYITARRKNIGNTGTSEIETRIKENDMYALSKIGKDSVYSYFVTDKVFGWFIASATLVIQVVLLVSFILASEANLQNDSTDIQFTWHCPRDTDACNNRTDLTTFGWIFFIVLMIAFLSKDFINGSKLIYHSAKITHSFKSRIRYFVGGTCLCSITLFALYVSTVYNKAIATSNTDIIVNSVIVLFVMDVDEWIFSTLEAINDNWTSHSSASDDEMKDKIASQQEELRNLREIVDRMQESQAQMDQIASQQEELRKLCEIVEKMQELHASAHSENVVSGCASDINAQQLETEHVYR</sequence>
<dbReference type="InterPro" id="IPR003591">
    <property type="entry name" value="Leu-rich_rpt_typical-subtyp"/>
</dbReference>
<keyword evidence="7" id="KW-1185">Reference proteome</keyword>
<dbReference type="Pfam" id="PF00560">
    <property type="entry name" value="LRR_1"/>
    <property type="match status" value="2"/>
</dbReference>
<keyword evidence="5" id="KW-0812">Transmembrane</keyword>
<feature type="region of interest" description="Disordered" evidence="4">
    <location>
        <begin position="175"/>
        <end position="195"/>
    </location>
</feature>
<keyword evidence="2" id="KW-0677">Repeat</keyword>
<evidence type="ECO:0000256" key="2">
    <source>
        <dbReference type="ARBA" id="ARBA00022737"/>
    </source>
</evidence>
<keyword evidence="5" id="KW-0472">Membrane</keyword>
<keyword evidence="1" id="KW-0433">Leucine-rich repeat</keyword>
<dbReference type="FunFam" id="3.80.10.10:FF:000383">
    <property type="entry name" value="Leucine-rich repeat receptor protein kinase EMS1"/>
    <property type="match status" value="1"/>
</dbReference>
<dbReference type="Pfam" id="PF13855">
    <property type="entry name" value="LRR_8"/>
    <property type="match status" value="1"/>
</dbReference>
<evidence type="ECO:0000256" key="3">
    <source>
        <dbReference type="SAM" id="Coils"/>
    </source>
</evidence>
<dbReference type="InterPro" id="IPR001611">
    <property type="entry name" value="Leu-rich_rpt"/>
</dbReference>
<proteinExistence type="predicted"/>
<dbReference type="SMART" id="SM00369">
    <property type="entry name" value="LRR_TYP"/>
    <property type="match status" value="5"/>
</dbReference>
<feature type="transmembrane region" description="Helical" evidence="5">
    <location>
        <begin position="1221"/>
        <end position="1244"/>
    </location>
</feature>
<feature type="transmembrane region" description="Helical" evidence="5">
    <location>
        <begin position="1316"/>
        <end position="1335"/>
    </location>
</feature>
<dbReference type="Gene3D" id="3.80.10.10">
    <property type="entry name" value="Ribonuclease Inhibitor"/>
    <property type="match status" value="3"/>
</dbReference>
<evidence type="ECO:0000256" key="1">
    <source>
        <dbReference type="ARBA" id="ARBA00022614"/>
    </source>
</evidence>
<comment type="caution">
    <text evidence="6">The sequence shown here is derived from an EMBL/GenBank/DDBJ whole genome shotgun (WGS) entry which is preliminary data.</text>
</comment>
<evidence type="ECO:0000256" key="5">
    <source>
        <dbReference type="SAM" id="Phobius"/>
    </source>
</evidence>
<evidence type="ECO:0000313" key="6">
    <source>
        <dbReference type="EMBL" id="KAK1733552.1"/>
    </source>
</evidence>
<dbReference type="PANTHER" id="PTHR46662:SF89">
    <property type="entry name" value="MDIS1-INTERACTING RECEPTOR LIKE KINASE 2-LIKE"/>
    <property type="match status" value="1"/>
</dbReference>
<feature type="region of interest" description="Disordered" evidence="4">
    <location>
        <begin position="117"/>
        <end position="137"/>
    </location>
</feature>
<feature type="transmembrane region" description="Helical" evidence="5">
    <location>
        <begin position="1153"/>
        <end position="1177"/>
    </location>
</feature>
<feature type="transmembrane region" description="Helical" evidence="5">
    <location>
        <begin position="143"/>
        <end position="172"/>
    </location>
</feature>
<feature type="coiled-coil region" evidence="3">
    <location>
        <begin position="1386"/>
        <end position="1440"/>
    </location>
</feature>
<protein>
    <submittedName>
        <fullName evidence="6">Leucine-rich repeat protein</fullName>
    </submittedName>
</protein>
<dbReference type="SUPFAM" id="SSF52058">
    <property type="entry name" value="L domain-like"/>
    <property type="match status" value="1"/>
</dbReference>
<evidence type="ECO:0000313" key="7">
    <source>
        <dbReference type="Proteomes" id="UP001224775"/>
    </source>
</evidence>
<keyword evidence="5" id="KW-1133">Transmembrane helix</keyword>
<dbReference type="SUPFAM" id="SSF52047">
    <property type="entry name" value="RNI-like"/>
    <property type="match status" value="1"/>
</dbReference>
<feature type="transmembrane region" description="Helical" evidence="5">
    <location>
        <begin position="1277"/>
        <end position="1296"/>
    </location>
</feature>
<dbReference type="InterPro" id="IPR032675">
    <property type="entry name" value="LRR_dom_sf"/>
</dbReference>
<name>A0AAD8XU58_9STRA</name>
<gene>
    <name evidence="6" type="ORF">QTG54_015725</name>
</gene>
<dbReference type="EMBL" id="JATAAI010000047">
    <property type="protein sequence ID" value="KAK1733552.1"/>
    <property type="molecule type" value="Genomic_DNA"/>
</dbReference>
<dbReference type="PANTHER" id="PTHR46662">
    <property type="entry name" value="DI-GLUCOSE BINDING PROTEIN WITH LEUCINE-RICH REPEAT DOMAIN-CONTAINING PROTEIN"/>
    <property type="match status" value="1"/>
</dbReference>
<organism evidence="6 7">
    <name type="scientific">Skeletonema marinoi</name>
    <dbReference type="NCBI Taxonomy" id="267567"/>
    <lineage>
        <taxon>Eukaryota</taxon>
        <taxon>Sar</taxon>
        <taxon>Stramenopiles</taxon>
        <taxon>Ochrophyta</taxon>
        <taxon>Bacillariophyta</taxon>
        <taxon>Coscinodiscophyceae</taxon>
        <taxon>Thalassiosirophycidae</taxon>
        <taxon>Thalassiosirales</taxon>
        <taxon>Skeletonemataceae</taxon>
        <taxon>Skeletonema</taxon>
        <taxon>Skeletonema marinoi-dohrnii complex</taxon>
    </lineage>
</organism>
<evidence type="ECO:0000256" key="4">
    <source>
        <dbReference type="SAM" id="MobiDB-lite"/>
    </source>
</evidence>
<dbReference type="PROSITE" id="PS51450">
    <property type="entry name" value="LRR"/>
    <property type="match status" value="1"/>
</dbReference>
<dbReference type="Proteomes" id="UP001224775">
    <property type="component" value="Unassembled WGS sequence"/>
</dbReference>
<reference evidence="6" key="1">
    <citation type="submission" date="2023-06" db="EMBL/GenBank/DDBJ databases">
        <title>Survivors Of The Sea: Transcriptome response of Skeletonema marinoi to long-term dormancy.</title>
        <authorList>
            <person name="Pinder M.I.M."/>
            <person name="Kourtchenko O."/>
            <person name="Robertson E.K."/>
            <person name="Larsson T."/>
            <person name="Maumus F."/>
            <person name="Osuna-Cruz C.M."/>
            <person name="Vancaester E."/>
            <person name="Stenow R."/>
            <person name="Vandepoele K."/>
            <person name="Ploug H."/>
            <person name="Bruchert V."/>
            <person name="Godhe A."/>
            <person name="Topel M."/>
        </authorList>
    </citation>
    <scope>NUCLEOTIDE SEQUENCE</scope>
    <source>
        <strain evidence="6">R05AC</strain>
    </source>
</reference>